<sequence>MARRGRGFAGALFETGTKLVSTAVEGMMKDPRGQEAVARAVGLAQRGKRRVEELQEKVMQAAGIPGRQDYQDLAKQLARIKRKARELGEKVDAARGNGSGGEPGEGPGEGGSTH</sequence>
<organism evidence="2 3">
    <name type="scientific">Anaeromyxobacter oryzae</name>
    <dbReference type="NCBI Taxonomy" id="2918170"/>
    <lineage>
        <taxon>Bacteria</taxon>
        <taxon>Pseudomonadati</taxon>
        <taxon>Myxococcota</taxon>
        <taxon>Myxococcia</taxon>
        <taxon>Myxococcales</taxon>
        <taxon>Cystobacterineae</taxon>
        <taxon>Anaeromyxobacteraceae</taxon>
        <taxon>Anaeromyxobacter</taxon>
    </lineage>
</organism>
<proteinExistence type="predicted"/>
<dbReference type="EMBL" id="AP025591">
    <property type="protein sequence ID" value="BDG06651.1"/>
    <property type="molecule type" value="Genomic_DNA"/>
</dbReference>
<dbReference type="Proteomes" id="UP001162891">
    <property type="component" value="Chromosome"/>
</dbReference>
<feature type="region of interest" description="Disordered" evidence="1">
    <location>
        <begin position="85"/>
        <end position="114"/>
    </location>
</feature>
<evidence type="ECO:0000313" key="3">
    <source>
        <dbReference type="Proteomes" id="UP001162891"/>
    </source>
</evidence>
<name>A0ABM7X4B8_9BACT</name>
<reference evidence="3" key="1">
    <citation type="journal article" date="2022" name="Int. J. Syst. Evol. Microbiol.">
        <title>Anaeromyxobacter oryzae sp. nov., Anaeromyxobacter diazotrophicus sp. nov. and Anaeromyxobacter paludicola sp. nov., isolated from paddy soils.</title>
        <authorList>
            <person name="Itoh H."/>
            <person name="Xu Z."/>
            <person name="Mise K."/>
            <person name="Masuda Y."/>
            <person name="Ushijima N."/>
            <person name="Hayakawa C."/>
            <person name="Shiratori Y."/>
            <person name="Senoo K."/>
        </authorList>
    </citation>
    <scope>NUCLEOTIDE SEQUENCE [LARGE SCALE GENOMIC DNA]</scope>
    <source>
        <strain evidence="3">Red232</strain>
    </source>
</reference>
<gene>
    <name evidence="2" type="ORF">AMOR_56470</name>
</gene>
<protein>
    <submittedName>
        <fullName evidence="2">Uncharacterized protein</fullName>
    </submittedName>
</protein>
<accession>A0ABM7X4B8</accession>
<feature type="compositionally biased region" description="Gly residues" evidence="1">
    <location>
        <begin position="97"/>
        <end position="114"/>
    </location>
</feature>
<evidence type="ECO:0000256" key="1">
    <source>
        <dbReference type="SAM" id="MobiDB-lite"/>
    </source>
</evidence>
<keyword evidence="3" id="KW-1185">Reference proteome</keyword>
<evidence type="ECO:0000313" key="2">
    <source>
        <dbReference type="EMBL" id="BDG06651.1"/>
    </source>
</evidence>
<dbReference type="RefSeq" id="WP_248357118.1">
    <property type="nucleotide sequence ID" value="NZ_AP025591.1"/>
</dbReference>